<dbReference type="AlphaFoldDB" id="A0AAV2HIT6"/>
<dbReference type="EMBL" id="CAXITT010000139">
    <property type="protein sequence ID" value="CAL1533277.1"/>
    <property type="molecule type" value="Genomic_DNA"/>
</dbReference>
<gene>
    <name evidence="2" type="ORF">GSLYS_00007295001</name>
</gene>
<keyword evidence="3" id="KW-1185">Reference proteome</keyword>
<feature type="region of interest" description="Disordered" evidence="1">
    <location>
        <begin position="160"/>
        <end position="201"/>
    </location>
</feature>
<dbReference type="Proteomes" id="UP001497497">
    <property type="component" value="Unassembled WGS sequence"/>
</dbReference>
<protein>
    <submittedName>
        <fullName evidence="2">Uncharacterized protein</fullName>
    </submittedName>
</protein>
<feature type="compositionally biased region" description="Acidic residues" evidence="1">
    <location>
        <begin position="170"/>
        <end position="180"/>
    </location>
</feature>
<evidence type="ECO:0000313" key="3">
    <source>
        <dbReference type="Proteomes" id="UP001497497"/>
    </source>
</evidence>
<proteinExistence type="predicted"/>
<comment type="caution">
    <text evidence="2">The sequence shown here is derived from an EMBL/GenBank/DDBJ whole genome shotgun (WGS) entry which is preliminary data.</text>
</comment>
<feature type="compositionally biased region" description="Basic and acidic residues" evidence="1">
    <location>
        <begin position="181"/>
        <end position="194"/>
    </location>
</feature>
<evidence type="ECO:0000313" key="2">
    <source>
        <dbReference type="EMBL" id="CAL1533277.1"/>
    </source>
</evidence>
<sequence>MDKDNRSPLTFKDRRGQELMNELLQYQYLQDFSEPEPDPWSVPLPIPIIDYYLNTCAHSENQGYLSHRGLEDMISHMNTGHHLAGLPGPALAINESSHPGTPLAKAHKYKSVSDTKLHKLQPVKPGLAAHLANFPDAVKSRLTKRSNHKLNMESMRKDYLPVPMDAPRDSEDDFDFEDDVGDSRDLLDEKEMRKSTSCCMQ</sequence>
<organism evidence="2 3">
    <name type="scientific">Lymnaea stagnalis</name>
    <name type="common">Great pond snail</name>
    <name type="synonym">Helix stagnalis</name>
    <dbReference type="NCBI Taxonomy" id="6523"/>
    <lineage>
        <taxon>Eukaryota</taxon>
        <taxon>Metazoa</taxon>
        <taxon>Spiralia</taxon>
        <taxon>Lophotrochozoa</taxon>
        <taxon>Mollusca</taxon>
        <taxon>Gastropoda</taxon>
        <taxon>Heterobranchia</taxon>
        <taxon>Euthyneura</taxon>
        <taxon>Panpulmonata</taxon>
        <taxon>Hygrophila</taxon>
        <taxon>Lymnaeoidea</taxon>
        <taxon>Lymnaeidae</taxon>
        <taxon>Lymnaea</taxon>
    </lineage>
</organism>
<accession>A0AAV2HIT6</accession>
<name>A0AAV2HIT6_LYMST</name>
<reference evidence="2 3" key="1">
    <citation type="submission" date="2024-04" db="EMBL/GenBank/DDBJ databases">
        <authorList>
            <consortium name="Genoscope - CEA"/>
            <person name="William W."/>
        </authorList>
    </citation>
    <scope>NUCLEOTIDE SEQUENCE [LARGE SCALE GENOMIC DNA]</scope>
</reference>
<evidence type="ECO:0000256" key="1">
    <source>
        <dbReference type="SAM" id="MobiDB-lite"/>
    </source>
</evidence>